<sequence length="159" mass="18698">MSQYKEHSKFNIFVALPVLLAVAFYFLHPHYYLLLTFAGTFTYSTLFMSPDMDLAYQIRLFSLRGLFSLPFRSYAQFFSHRGLSHHVIFGSATRILWLAAWGCLLFLVIYKTLPTQSSLLKFYKQYELYILYGLAGICLADWCHLLLDRKELKKKKGRR</sequence>
<accession>F8L835</accession>
<reference key="1">
    <citation type="journal article" date="2011" name="Mol. Biol. Evol.">
        <title>Unity in variety -- the pan-genome of the Chlamydiae.</title>
        <authorList>
            <person name="Collingro A."/>
            <person name="Tischler P."/>
            <person name="Weinmaier T."/>
            <person name="Penz T."/>
            <person name="Heinz E."/>
            <person name="Brunham R.C."/>
            <person name="Read T.D."/>
            <person name="Bavoil P.M."/>
            <person name="Sachse K."/>
            <person name="Kahane S."/>
            <person name="Friedman M.G."/>
            <person name="Rattei T."/>
            <person name="Myers G.S.A."/>
            <person name="Horn M."/>
        </authorList>
    </citation>
    <scope>NUCLEOTIDE SEQUENCE</scope>
    <source>
        <strain>Z</strain>
    </source>
</reference>
<protein>
    <recommendedName>
        <fullName evidence="4">Metal-binding protein</fullName>
    </recommendedName>
</protein>
<keyword evidence="1" id="KW-0472">Membrane</keyword>
<organism evidence="2 3">
    <name type="scientific">Simkania negevensis (strain ATCC VR-1471 / DSM 27360 / Z)</name>
    <dbReference type="NCBI Taxonomy" id="331113"/>
    <lineage>
        <taxon>Bacteria</taxon>
        <taxon>Pseudomonadati</taxon>
        <taxon>Chlamydiota</taxon>
        <taxon>Chlamydiia</taxon>
        <taxon>Parachlamydiales</taxon>
        <taxon>Simkaniaceae</taxon>
        <taxon>Simkania</taxon>
    </lineage>
</organism>
<dbReference type="AlphaFoldDB" id="F8L835"/>
<feature type="transmembrane region" description="Helical" evidence="1">
    <location>
        <begin position="54"/>
        <end position="75"/>
    </location>
</feature>
<keyword evidence="3" id="KW-1185">Reference proteome</keyword>
<dbReference type="KEGG" id="sng:SNE_A10630"/>
<dbReference type="Pfam" id="PF09988">
    <property type="entry name" value="DUF2227"/>
    <property type="match status" value="1"/>
</dbReference>
<feature type="transmembrane region" description="Helical" evidence="1">
    <location>
        <begin position="87"/>
        <end position="109"/>
    </location>
</feature>
<proteinExistence type="predicted"/>
<dbReference type="HOGENOM" id="CLU_1659557_0_0_0"/>
<evidence type="ECO:0000256" key="1">
    <source>
        <dbReference type="SAM" id="Phobius"/>
    </source>
</evidence>
<dbReference type="EMBL" id="FR872582">
    <property type="protein sequence ID" value="CCB88940.1"/>
    <property type="molecule type" value="Genomic_DNA"/>
</dbReference>
<gene>
    <name evidence="2" type="ordered locus">SNE_A10630</name>
</gene>
<feature type="transmembrane region" description="Helical" evidence="1">
    <location>
        <begin position="129"/>
        <end position="147"/>
    </location>
</feature>
<name>F8L835_SIMNZ</name>
<dbReference type="eggNOG" id="COG2389">
    <property type="taxonomic scope" value="Bacteria"/>
</dbReference>
<dbReference type="RefSeq" id="WP_013943407.1">
    <property type="nucleotide sequence ID" value="NC_015713.1"/>
</dbReference>
<evidence type="ECO:0000313" key="2">
    <source>
        <dbReference type="EMBL" id="CCB88940.1"/>
    </source>
</evidence>
<dbReference type="STRING" id="331113.SNE_A10630"/>
<dbReference type="PANTHER" id="PTHR39085:SF1">
    <property type="entry name" value="SLL0924 PROTEIN"/>
    <property type="match status" value="1"/>
</dbReference>
<reference evidence="2 3" key="2">
    <citation type="journal article" date="2011" name="Mol. Biol. Evol.">
        <title>Unity in variety--the pan-genome of the Chlamydiae.</title>
        <authorList>
            <person name="Collingro A."/>
            <person name="Tischler P."/>
            <person name="Weinmaier T."/>
            <person name="Penz T."/>
            <person name="Heinz E."/>
            <person name="Brunham R.C."/>
            <person name="Read T.D."/>
            <person name="Bavoil P.M."/>
            <person name="Sachse K."/>
            <person name="Kahane S."/>
            <person name="Friedman M.G."/>
            <person name="Rattei T."/>
            <person name="Myers G.S."/>
            <person name="Horn M."/>
        </authorList>
    </citation>
    <scope>NUCLEOTIDE SEQUENCE [LARGE SCALE GENOMIC DNA]</scope>
    <source>
        <strain evidence="3">ATCC VR-1471 / Z</strain>
    </source>
</reference>
<feature type="transmembrane region" description="Helical" evidence="1">
    <location>
        <begin position="12"/>
        <end position="34"/>
    </location>
</feature>
<evidence type="ECO:0008006" key="4">
    <source>
        <dbReference type="Google" id="ProtNLM"/>
    </source>
</evidence>
<dbReference type="PANTHER" id="PTHR39085">
    <property type="entry name" value="SLL0924 PROTEIN"/>
    <property type="match status" value="1"/>
</dbReference>
<dbReference type="OrthoDB" id="69351at2"/>
<evidence type="ECO:0000313" key="3">
    <source>
        <dbReference type="Proteomes" id="UP000000496"/>
    </source>
</evidence>
<dbReference type="InterPro" id="IPR019250">
    <property type="entry name" value="DUF2227_metal-bd"/>
</dbReference>
<keyword evidence="1" id="KW-0812">Transmembrane</keyword>
<keyword evidence="1" id="KW-1133">Transmembrane helix</keyword>
<dbReference type="Proteomes" id="UP000000496">
    <property type="component" value="Chromosome gsn.131"/>
</dbReference>